<dbReference type="PANTHER" id="PTHR42718:SF43">
    <property type="entry name" value="LINCOMYCIN RESISTANCE PROTEIN LMRB"/>
    <property type="match status" value="1"/>
</dbReference>
<dbReference type="PROSITE" id="PS50850">
    <property type="entry name" value="MFS"/>
    <property type="match status" value="1"/>
</dbReference>
<evidence type="ECO:0000256" key="5">
    <source>
        <dbReference type="ARBA" id="ARBA00022989"/>
    </source>
</evidence>
<accession>W7Y407</accession>
<feature type="transmembrane region" description="Helical" evidence="7">
    <location>
        <begin position="41"/>
        <end position="61"/>
    </location>
</feature>
<dbReference type="Proteomes" id="UP000019402">
    <property type="component" value="Unassembled WGS sequence"/>
</dbReference>
<feature type="transmembrane region" description="Helical" evidence="7">
    <location>
        <begin position="138"/>
        <end position="158"/>
    </location>
</feature>
<feature type="transmembrane region" description="Helical" evidence="7">
    <location>
        <begin position="295"/>
        <end position="317"/>
    </location>
</feature>
<evidence type="ECO:0000256" key="1">
    <source>
        <dbReference type="ARBA" id="ARBA00004651"/>
    </source>
</evidence>
<dbReference type="EMBL" id="BAMD01000013">
    <property type="protein sequence ID" value="GAF02792.1"/>
    <property type="molecule type" value="Genomic_DNA"/>
</dbReference>
<feature type="transmembrane region" description="Helical" evidence="7">
    <location>
        <begin position="329"/>
        <end position="349"/>
    </location>
</feature>
<dbReference type="OrthoDB" id="9807274at2"/>
<evidence type="ECO:0000256" key="6">
    <source>
        <dbReference type="ARBA" id="ARBA00023136"/>
    </source>
</evidence>
<dbReference type="Gene3D" id="1.20.1250.20">
    <property type="entry name" value="MFS general substrate transporter like domains"/>
    <property type="match status" value="1"/>
</dbReference>
<dbReference type="InterPro" id="IPR020846">
    <property type="entry name" value="MFS_dom"/>
</dbReference>
<feature type="transmembrane region" description="Helical" evidence="7">
    <location>
        <begin position="195"/>
        <end position="216"/>
    </location>
</feature>
<dbReference type="Gene3D" id="1.20.1720.10">
    <property type="entry name" value="Multidrug resistance protein D"/>
    <property type="match status" value="1"/>
</dbReference>
<dbReference type="Pfam" id="PF07690">
    <property type="entry name" value="MFS_1"/>
    <property type="match status" value="1"/>
</dbReference>
<dbReference type="STRING" id="869213.GCA_000517085_00542"/>
<dbReference type="NCBIfam" id="TIGR00711">
    <property type="entry name" value="efflux_EmrB"/>
    <property type="match status" value="1"/>
</dbReference>
<keyword evidence="6 7" id="KW-0472">Membrane</keyword>
<feature type="transmembrane region" description="Helical" evidence="7">
    <location>
        <begin position="228"/>
        <end position="247"/>
    </location>
</feature>
<evidence type="ECO:0000259" key="8">
    <source>
        <dbReference type="PROSITE" id="PS50850"/>
    </source>
</evidence>
<dbReference type="InterPro" id="IPR011701">
    <property type="entry name" value="MFS"/>
</dbReference>
<keyword evidence="2" id="KW-0813">Transport</keyword>
<feature type="transmembrane region" description="Helical" evidence="7">
    <location>
        <begin position="386"/>
        <end position="407"/>
    </location>
</feature>
<dbReference type="RefSeq" id="WP_052342954.1">
    <property type="nucleotide sequence ID" value="NZ_BAMD01000013.1"/>
</dbReference>
<evidence type="ECO:0000256" key="3">
    <source>
        <dbReference type="ARBA" id="ARBA00022475"/>
    </source>
</evidence>
<feature type="transmembrane region" description="Helical" evidence="7">
    <location>
        <begin position="253"/>
        <end position="274"/>
    </location>
</feature>
<dbReference type="CDD" id="cd17503">
    <property type="entry name" value="MFS_LmrB_MDR_like"/>
    <property type="match status" value="1"/>
</dbReference>
<comment type="subcellular location">
    <subcellularLocation>
        <location evidence="1">Cell membrane</location>
        <topology evidence="1">Multi-pass membrane protein</topology>
    </subcellularLocation>
</comment>
<dbReference type="AlphaFoldDB" id="W7Y407"/>
<dbReference type="GO" id="GO:0005886">
    <property type="term" value="C:plasma membrane"/>
    <property type="evidence" value="ECO:0007669"/>
    <property type="project" value="UniProtKB-SubCell"/>
</dbReference>
<evidence type="ECO:0000256" key="2">
    <source>
        <dbReference type="ARBA" id="ARBA00022448"/>
    </source>
</evidence>
<dbReference type="SUPFAM" id="SSF103473">
    <property type="entry name" value="MFS general substrate transporter"/>
    <property type="match status" value="1"/>
</dbReference>
<gene>
    <name evidence="9" type="ORF">JCM21142_41435</name>
</gene>
<feature type="domain" description="Major facilitator superfamily (MFS) profile" evidence="8">
    <location>
        <begin position="43"/>
        <end position="499"/>
    </location>
</feature>
<feature type="transmembrane region" description="Helical" evidence="7">
    <location>
        <begin position="109"/>
        <end position="132"/>
    </location>
</feature>
<keyword evidence="5 7" id="KW-1133">Transmembrane helix</keyword>
<evidence type="ECO:0000313" key="9">
    <source>
        <dbReference type="EMBL" id="GAF02792.1"/>
    </source>
</evidence>
<dbReference type="PANTHER" id="PTHR42718">
    <property type="entry name" value="MAJOR FACILITATOR SUPERFAMILY MULTIDRUG TRANSPORTER MFSC"/>
    <property type="match status" value="1"/>
</dbReference>
<dbReference type="InterPro" id="IPR036259">
    <property type="entry name" value="MFS_trans_sf"/>
</dbReference>
<dbReference type="GO" id="GO:0022857">
    <property type="term" value="F:transmembrane transporter activity"/>
    <property type="evidence" value="ECO:0007669"/>
    <property type="project" value="InterPro"/>
</dbReference>
<dbReference type="InterPro" id="IPR004638">
    <property type="entry name" value="EmrB-like"/>
</dbReference>
<evidence type="ECO:0000256" key="4">
    <source>
        <dbReference type="ARBA" id="ARBA00022692"/>
    </source>
</evidence>
<evidence type="ECO:0000313" key="10">
    <source>
        <dbReference type="Proteomes" id="UP000019402"/>
    </source>
</evidence>
<keyword evidence="3" id="KW-1003">Cell membrane</keyword>
<name>W7Y407_9BACT</name>
<dbReference type="PRINTS" id="PR01036">
    <property type="entry name" value="TCRTETB"/>
</dbReference>
<feature type="transmembrane region" description="Helical" evidence="7">
    <location>
        <begin position="81"/>
        <end position="102"/>
    </location>
</feature>
<comment type="caution">
    <text evidence="9">The sequence shown here is derived from an EMBL/GenBank/DDBJ whole genome shotgun (WGS) entry which is preliminary data.</text>
</comment>
<keyword evidence="10" id="KW-1185">Reference proteome</keyword>
<dbReference type="eggNOG" id="COG0477">
    <property type="taxonomic scope" value="Bacteria"/>
</dbReference>
<reference evidence="9 10" key="1">
    <citation type="journal article" date="2014" name="Genome Announc.">
        <title>Draft Genome Sequence of Cytophaga fermentans JCM 21142T, a Facultative Anaerobe Isolated from Marine Mud.</title>
        <authorList>
            <person name="Starns D."/>
            <person name="Oshima K."/>
            <person name="Suda W."/>
            <person name="Iino T."/>
            <person name="Yuki M."/>
            <person name="Inoue J."/>
            <person name="Kitamura K."/>
            <person name="Iida T."/>
            <person name="Darby A."/>
            <person name="Hattori M."/>
            <person name="Ohkuma M."/>
        </authorList>
    </citation>
    <scope>NUCLEOTIDE SEQUENCE [LARGE SCALE GENOMIC DNA]</scope>
    <source>
        <strain evidence="9 10">JCM 21142</strain>
    </source>
</reference>
<feature type="transmembrane region" description="Helical" evidence="7">
    <location>
        <begin position="170"/>
        <end position="189"/>
    </location>
</feature>
<keyword evidence="4 7" id="KW-0812">Transmembrane</keyword>
<organism evidence="9 10">
    <name type="scientific">Saccharicrinis fermentans DSM 9555 = JCM 21142</name>
    <dbReference type="NCBI Taxonomy" id="869213"/>
    <lineage>
        <taxon>Bacteria</taxon>
        <taxon>Pseudomonadati</taxon>
        <taxon>Bacteroidota</taxon>
        <taxon>Bacteroidia</taxon>
        <taxon>Marinilabiliales</taxon>
        <taxon>Marinilabiliaceae</taxon>
        <taxon>Saccharicrinis</taxon>
    </lineage>
</organism>
<evidence type="ECO:0000256" key="7">
    <source>
        <dbReference type="SAM" id="Phobius"/>
    </source>
</evidence>
<feature type="transmembrane region" description="Helical" evidence="7">
    <location>
        <begin position="361"/>
        <end position="380"/>
    </location>
</feature>
<feature type="transmembrane region" description="Helical" evidence="7">
    <location>
        <begin position="419"/>
        <end position="443"/>
    </location>
</feature>
<proteinExistence type="predicted"/>
<protein>
    <submittedName>
        <fullName evidence="9">Multidrug resistance protein B</fullName>
    </submittedName>
</protein>
<feature type="transmembrane region" description="Helical" evidence="7">
    <location>
        <begin position="477"/>
        <end position="494"/>
    </location>
</feature>
<sequence>MEQKNIETYEETAPEIATQDKVEVFQPASDNQLALTRKQQILIMLPLLIGGFIALLNETILNVAFPNLMSSLGVSLSTVQWLGTAYLLIVGILVPVTAFLIKTFTTKKLYLFAMLFFTLGTTLCGISQSFTLLLISRILQGVGTGMLLPIMMDTVMAIFPPEKRGSAMGISMMVVIAAPGVGPTLGGYILKYLDWHWLFFIMLPIAVVAIVLGMLYLKSYSTLTKPKIDVFSILLSTVGFGGLIFGISSIETLGLWNVTTFVPLFCGLISLFIFSKRQLSMKQPMLELRVLRYPVFLFGTIILFLSFLIPFATNIILPTYLQNALNINVGTAGLSMLPGSIMMVFLVPLSGRFYDKIGAKPIVVAGFTPLIISMFFFSRISTSTELTTIIVFHILMCIGISLIITPLQTNSLNQLPKKYMAHGVAILNTTQQIAASFGSSLFIGLMGARYVKYLARIENPDLSQQQLATIEGTTTSFTVALGVVLIGFLISFFIKRRTEISSEN</sequence>